<dbReference type="Proteomes" id="UP000823388">
    <property type="component" value="Chromosome 3K"/>
</dbReference>
<sequence length="790" mass="88303">MDPSFRFDPDGSDEEVAAAPSARRKPAQSPWEFSSYAESVAAEHARRRTTSIDEKISQLRQGRGKPVLSDDSEGGSGEDDSDEEVEGESGDEEDELEESEDEEEVDGSGDEEEEEVEASGDEEAGSEGEGEEEEEEEEEGEQGEEEEEGADEEEDTAEQNGTVDPSKFFASSEGASFHANSFLELNLSRPLVRACEALGYQKPTPIQAACIPLALTGRDICGSAITGSGKTAAFSLPVLERLLFRPKRVPAIRVLILTPTRELAAQIHSMIEKLAQFTDIRCCLIVGGLSTKVQEVALRSMPDIVVATPGRIIDHVRNSLSVGLEDLAVVILDEADRLLELGFSAEIQELIRMCPKRRQTMLFSATMTEEIDELVKLSLNKPVRLEADPSLKRPATLTEEFVRIRRARESNQEAVLLALCLKTFKQNVIIFSGTKQSAHRLKIIFGLSGLKAAELHGNLTQAQRLEALELFKKQETDFLIATDIAARGIDIVGVRTVINFACPRDVKTYLHRVGRTARTGREGYAVTFVTDDDRSLLKAIAKKAGSQLKSRIVAEKPVADCAKLIEQLEDQISTIIREEREEMEVRKAEMELAKVENMMAHKDDIYSRPKRTWFATEREKKLLAKAAKDSLDQGKSTSGVISAKQAEDLRLKEKRRRENEKNLPRKKRRRLEAQREMLEDDEEDDEEAKENNKGGKKAKKGQSLVDVAYRKAKSMKGASRRGPGAGKGKNEKKSRQHSEKGPTRQEEMHDLFQNDMSEWKQGRALKKNNNFARKKAKNAFKSKARYKRRK</sequence>
<protein>
    <recommendedName>
        <fullName evidence="14">DEAD-box ATP-dependent RNA helicase 28</fullName>
    </recommendedName>
</protein>
<dbReference type="PROSITE" id="PS00039">
    <property type="entry name" value="DEAD_ATP_HELICASE"/>
    <property type="match status" value="1"/>
</dbReference>
<dbReference type="GO" id="GO:0005829">
    <property type="term" value="C:cytosol"/>
    <property type="evidence" value="ECO:0007669"/>
    <property type="project" value="TreeGrafter"/>
</dbReference>
<dbReference type="InterPro" id="IPR014001">
    <property type="entry name" value="Helicase_ATP-bd"/>
</dbReference>
<evidence type="ECO:0000256" key="2">
    <source>
        <dbReference type="ARBA" id="ARBA00022801"/>
    </source>
</evidence>
<dbReference type="SUPFAM" id="SSF52540">
    <property type="entry name" value="P-loop containing nucleoside triphosphate hydrolases"/>
    <property type="match status" value="1"/>
</dbReference>
<proteinExistence type="inferred from homology"/>
<feature type="domain" description="DEAD-box RNA helicase Q" evidence="11">
    <location>
        <begin position="180"/>
        <end position="208"/>
    </location>
</feature>
<dbReference type="InterPro" id="IPR014014">
    <property type="entry name" value="RNA_helicase_DEAD_Q_motif"/>
</dbReference>
<keyword evidence="2 6" id="KW-0378">Hydrolase</keyword>
<evidence type="ECO:0000256" key="4">
    <source>
        <dbReference type="ARBA" id="ARBA00022840"/>
    </source>
</evidence>
<dbReference type="Gene3D" id="3.40.50.300">
    <property type="entry name" value="P-loop containing nucleotide triphosphate hydrolases"/>
    <property type="match status" value="2"/>
</dbReference>
<dbReference type="InterPro" id="IPR000629">
    <property type="entry name" value="RNA-helicase_DEAD-box_CS"/>
</dbReference>
<dbReference type="PANTHER" id="PTHR47959">
    <property type="entry name" value="ATP-DEPENDENT RNA HELICASE RHLE-RELATED"/>
    <property type="match status" value="1"/>
</dbReference>
<dbReference type="GO" id="GO:0005524">
    <property type="term" value="F:ATP binding"/>
    <property type="evidence" value="ECO:0007669"/>
    <property type="project" value="UniProtKB-KW"/>
</dbReference>
<dbReference type="InterPro" id="IPR001650">
    <property type="entry name" value="Helicase_C-like"/>
</dbReference>
<name>A0A8T0V505_PANVG</name>
<comment type="caution">
    <text evidence="12">The sequence shown here is derived from an EMBL/GenBank/DDBJ whole genome shotgun (WGS) entry which is preliminary data.</text>
</comment>
<dbReference type="InterPro" id="IPR027417">
    <property type="entry name" value="P-loop_NTPase"/>
</dbReference>
<dbReference type="EMBL" id="CM029041">
    <property type="protein sequence ID" value="KAG2629325.1"/>
    <property type="molecule type" value="Genomic_DNA"/>
</dbReference>
<evidence type="ECO:0000259" key="9">
    <source>
        <dbReference type="PROSITE" id="PS51192"/>
    </source>
</evidence>
<evidence type="ECO:0000259" key="11">
    <source>
        <dbReference type="PROSITE" id="PS51195"/>
    </source>
</evidence>
<dbReference type="PANTHER" id="PTHR47959:SF14">
    <property type="entry name" value="DEAD-BOX ATP-DEPENDENT RNA HELICASE 28"/>
    <property type="match status" value="1"/>
</dbReference>
<feature type="domain" description="Helicase ATP-binding" evidence="9">
    <location>
        <begin position="211"/>
        <end position="385"/>
    </location>
</feature>
<dbReference type="GO" id="GO:0003676">
    <property type="term" value="F:nucleic acid binding"/>
    <property type="evidence" value="ECO:0007669"/>
    <property type="project" value="InterPro"/>
</dbReference>
<evidence type="ECO:0000256" key="7">
    <source>
        <dbReference type="SAM" id="Coils"/>
    </source>
</evidence>
<keyword evidence="3 6" id="KW-0347">Helicase</keyword>
<dbReference type="SMART" id="SM00490">
    <property type="entry name" value="HELICc"/>
    <property type="match status" value="1"/>
</dbReference>
<keyword evidence="7" id="KW-0175">Coiled coil</keyword>
<evidence type="ECO:0000256" key="8">
    <source>
        <dbReference type="SAM" id="MobiDB-lite"/>
    </source>
</evidence>
<dbReference type="PROSITE" id="PS51192">
    <property type="entry name" value="HELICASE_ATP_BIND_1"/>
    <property type="match status" value="1"/>
</dbReference>
<keyword evidence="1 6" id="KW-0547">Nucleotide-binding</keyword>
<feature type="compositionally biased region" description="Basic residues" evidence="8">
    <location>
        <begin position="772"/>
        <end position="790"/>
    </location>
</feature>
<feature type="region of interest" description="Disordered" evidence="8">
    <location>
        <begin position="627"/>
        <end position="752"/>
    </location>
</feature>
<feature type="compositionally biased region" description="Acidic residues" evidence="8">
    <location>
        <begin position="678"/>
        <end position="688"/>
    </location>
</feature>
<evidence type="ECO:0008006" key="14">
    <source>
        <dbReference type="Google" id="ProtNLM"/>
    </source>
</evidence>
<feature type="compositionally biased region" description="Basic and acidic residues" evidence="8">
    <location>
        <begin position="728"/>
        <end position="752"/>
    </location>
</feature>
<reference evidence="12" key="1">
    <citation type="submission" date="2020-05" db="EMBL/GenBank/DDBJ databases">
        <title>WGS assembly of Panicum virgatum.</title>
        <authorList>
            <person name="Lovell J.T."/>
            <person name="Jenkins J."/>
            <person name="Shu S."/>
            <person name="Juenger T.E."/>
            <person name="Schmutz J."/>
        </authorList>
    </citation>
    <scope>NUCLEOTIDE SEQUENCE</scope>
    <source>
        <strain evidence="12">AP13</strain>
    </source>
</reference>
<evidence type="ECO:0000256" key="6">
    <source>
        <dbReference type="RuleBase" id="RU000492"/>
    </source>
</evidence>
<keyword evidence="4 6" id="KW-0067">ATP-binding</keyword>
<evidence type="ECO:0000256" key="5">
    <source>
        <dbReference type="PROSITE-ProRule" id="PRU00552"/>
    </source>
</evidence>
<dbReference type="GO" id="GO:0003724">
    <property type="term" value="F:RNA helicase activity"/>
    <property type="evidence" value="ECO:0007669"/>
    <property type="project" value="InterPro"/>
</dbReference>
<evidence type="ECO:0000313" key="13">
    <source>
        <dbReference type="Proteomes" id="UP000823388"/>
    </source>
</evidence>
<feature type="short sequence motif" description="Q motif" evidence="5">
    <location>
        <begin position="180"/>
        <end position="208"/>
    </location>
</feature>
<evidence type="ECO:0000259" key="10">
    <source>
        <dbReference type="PROSITE" id="PS51194"/>
    </source>
</evidence>
<evidence type="ECO:0000256" key="1">
    <source>
        <dbReference type="ARBA" id="ARBA00022741"/>
    </source>
</evidence>
<dbReference type="CDD" id="cd18787">
    <property type="entry name" value="SF2_C_DEAD"/>
    <property type="match status" value="1"/>
</dbReference>
<dbReference type="InterPro" id="IPR050079">
    <property type="entry name" value="DEAD_box_RNA_helicase"/>
</dbReference>
<dbReference type="PROSITE" id="PS51195">
    <property type="entry name" value="Q_MOTIF"/>
    <property type="match status" value="1"/>
</dbReference>
<organism evidence="12 13">
    <name type="scientific">Panicum virgatum</name>
    <name type="common">Blackwell switchgrass</name>
    <dbReference type="NCBI Taxonomy" id="38727"/>
    <lineage>
        <taxon>Eukaryota</taxon>
        <taxon>Viridiplantae</taxon>
        <taxon>Streptophyta</taxon>
        <taxon>Embryophyta</taxon>
        <taxon>Tracheophyta</taxon>
        <taxon>Spermatophyta</taxon>
        <taxon>Magnoliopsida</taxon>
        <taxon>Liliopsida</taxon>
        <taxon>Poales</taxon>
        <taxon>Poaceae</taxon>
        <taxon>PACMAD clade</taxon>
        <taxon>Panicoideae</taxon>
        <taxon>Panicodae</taxon>
        <taxon>Paniceae</taxon>
        <taxon>Panicinae</taxon>
        <taxon>Panicum</taxon>
        <taxon>Panicum sect. Hiantes</taxon>
    </lineage>
</organism>
<dbReference type="Pfam" id="PF00271">
    <property type="entry name" value="Helicase_C"/>
    <property type="match status" value="1"/>
</dbReference>
<dbReference type="SMART" id="SM00487">
    <property type="entry name" value="DEXDc"/>
    <property type="match status" value="1"/>
</dbReference>
<comment type="similarity">
    <text evidence="6">Belongs to the DEAD box helicase family.</text>
</comment>
<feature type="domain" description="Helicase C-terminal" evidence="10">
    <location>
        <begin position="415"/>
        <end position="559"/>
    </location>
</feature>
<dbReference type="Pfam" id="PF00270">
    <property type="entry name" value="DEAD"/>
    <property type="match status" value="1"/>
</dbReference>
<keyword evidence="13" id="KW-1185">Reference proteome</keyword>
<dbReference type="GO" id="GO:0016787">
    <property type="term" value="F:hydrolase activity"/>
    <property type="evidence" value="ECO:0007669"/>
    <property type="project" value="UniProtKB-KW"/>
</dbReference>
<feature type="coiled-coil region" evidence="7">
    <location>
        <begin position="558"/>
        <end position="598"/>
    </location>
</feature>
<dbReference type="CDD" id="cd17947">
    <property type="entry name" value="DEADc_DDX27"/>
    <property type="match status" value="1"/>
</dbReference>
<feature type="region of interest" description="Disordered" evidence="8">
    <location>
        <begin position="764"/>
        <end position="790"/>
    </location>
</feature>
<dbReference type="AlphaFoldDB" id="A0A8T0V505"/>
<evidence type="ECO:0000313" key="12">
    <source>
        <dbReference type="EMBL" id="KAG2629325.1"/>
    </source>
</evidence>
<gene>
    <name evidence="12" type="ORF">PVAP13_3KG424900</name>
</gene>
<dbReference type="OrthoDB" id="10259843at2759"/>
<dbReference type="PROSITE" id="PS51194">
    <property type="entry name" value="HELICASE_CTER"/>
    <property type="match status" value="1"/>
</dbReference>
<feature type="compositionally biased region" description="Acidic residues" evidence="8">
    <location>
        <begin position="70"/>
        <end position="157"/>
    </location>
</feature>
<accession>A0A8T0V505</accession>
<dbReference type="InterPro" id="IPR011545">
    <property type="entry name" value="DEAD/DEAH_box_helicase_dom"/>
</dbReference>
<feature type="region of interest" description="Disordered" evidence="8">
    <location>
        <begin position="1"/>
        <end position="169"/>
    </location>
</feature>
<evidence type="ECO:0000256" key="3">
    <source>
        <dbReference type="ARBA" id="ARBA00022806"/>
    </source>
</evidence>
<feature type="compositionally biased region" description="Basic and acidic residues" evidence="8">
    <location>
        <begin position="645"/>
        <end position="663"/>
    </location>
</feature>